<sequence length="305" mass="33781">MTVKFLLAGHSEQQWNTLPQYQFYGTSKDADIGSWSPKGSAAAAVLFVMGKINSVQMNPAEMIQAIISQYQTMLYMAVEASLLVLHIHPEPDCSYIVDLESLGATAFESCETVSGAQKPASEAGQEQAEHQRGFMPSLRSILEDISIPKVLFDCRPACAFLAGRFGITMRSVEDIQCLEFAGRLVDQRAGGEASRDLRSCLDLTLDQKRQWVANNNAKGQAGAISGGVAAWDTKTRARPLPFEVALYCVEQVRYLPGLRAKYLGRLDEAGLESARLRTKRRFGEEIAETEREEAFHSHSGLWIYH</sequence>
<gene>
    <name evidence="1" type="ORF">SLS63_008561</name>
</gene>
<proteinExistence type="predicted"/>
<evidence type="ECO:0008006" key="3">
    <source>
        <dbReference type="Google" id="ProtNLM"/>
    </source>
</evidence>
<keyword evidence="2" id="KW-1185">Reference proteome</keyword>
<name>A0ABR1P2G0_DIAER</name>
<dbReference type="PANTHER" id="PTHR43040">
    <property type="entry name" value="RIBONUCLEASE D"/>
    <property type="match status" value="1"/>
</dbReference>
<comment type="caution">
    <text evidence="1">The sequence shown here is derived from an EMBL/GenBank/DDBJ whole genome shotgun (WGS) entry which is preliminary data.</text>
</comment>
<dbReference type="Gene3D" id="3.30.420.10">
    <property type="entry name" value="Ribonuclease H-like superfamily/Ribonuclease H"/>
    <property type="match status" value="1"/>
</dbReference>
<protein>
    <recommendedName>
        <fullName evidence="3">3'-5' exonuclease domain-containing protein</fullName>
    </recommendedName>
</protein>
<dbReference type="InterPro" id="IPR036397">
    <property type="entry name" value="RNaseH_sf"/>
</dbReference>
<evidence type="ECO:0000313" key="2">
    <source>
        <dbReference type="Proteomes" id="UP001430848"/>
    </source>
</evidence>
<accession>A0ABR1P2G0</accession>
<evidence type="ECO:0000313" key="1">
    <source>
        <dbReference type="EMBL" id="KAK7724724.1"/>
    </source>
</evidence>
<reference evidence="1 2" key="1">
    <citation type="submission" date="2024-02" db="EMBL/GenBank/DDBJ databases">
        <title>De novo assembly and annotation of 12 fungi associated with fruit tree decline syndrome in Ontario, Canada.</title>
        <authorList>
            <person name="Sulman M."/>
            <person name="Ellouze W."/>
            <person name="Ilyukhin E."/>
        </authorList>
    </citation>
    <scope>NUCLEOTIDE SEQUENCE [LARGE SCALE GENOMIC DNA]</scope>
    <source>
        <strain evidence="1 2">M169</strain>
    </source>
</reference>
<dbReference type="InterPro" id="IPR012337">
    <property type="entry name" value="RNaseH-like_sf"/>
</dbReference>
<dbReference type="EMBL" id="JAKNSF020000055">
    <property type="protein sequence ID" value="KAK7724724.1"/>
    <property type="molecule type" value="Genomic_DNA"/>
</dbReference>
<dbReference type="Proteomes" id="UP001430848">
    <property type="component" value="Unassembled WGS sequence"/>
</dbReference>
<organism evidence="1 2">
    <name type="scientific">Diaporthe eres</name>
    <name type="common">Phomopsis oblonga</name>
    <dbReference type="NCBI Taxonomy" id="83184"/>
    <lineage>
        <taxon>Eukaryota</taxon>
        <taxon>Fungi</taxon>
        <taxon>Dikarya</taxon>
        <taxon>Ascomycota</taxon>
        <taxon>Pezizomycotina</taxon>
        <taxon>Sordariomycetes</taxon>
        <taxon>Sordariomycetidae</taxon>
        <taxon>Diaporthales</taxon>
        <taxon>Diaporthaceae</taxon>
        <taxon>Diaporthe</taxon>
        <taxon>Diaporthe eres species complex</taxon>
    </lineage>
</organism>
<dbReference type="SUPFAM" id="SSF53098">
    <property type="entry name" value="Ribonuclease H-like"/>
    <property type="match status" value="1"/>
</dbReference>
<dbReference type="PANTHER" id="PTHR43040:SF1">
    <property type="entry name" value="RIBONUCLEASE D"/>
    <property type="match status" value="1"/>
</dbReference>